<gene>
    <name evidence="7" type="ORF">THAPSDRAFT_1943</name>
</gene>
<proteinExistence type="inferred from homology"/>
<dbReference type="SUPFAM" id="SSF46785">
    <property type="entry name" value="Winged helix' DNA-binding domain"/>
    <property type="match status" value="1"/>
</dbReference>
<dbReference type="HOGENOM" id="CLU_624874_0_0_1"/>
<dbReference type="GeneID" id="7449775"/>
<dbReference type="GO" id="GO:0005634">
    <property type="term" value="C:nucleus"/>
    <property type="evidence" value="ECO:0007669"/>
    <property type="project" value="UniProtKB-SubCell"/>
</dbReference>
<evidence type="ECO:0000256" key="3">
    <source>
        <dbReference type="ARBA" id="ARBA00023242"/>
    </source>
</evidence>
<dbReference type="InParanoid" id="B8BSD2"/>
<organism evidence="7 8">
    <name type="scientific">Thalassiosira pseudonana</name>
    <name type="common">Marine diatom</name>
    <name type="synonym">Cyclotella nana</name>
    <dbReference type="NCBI Taxonomy" id="35128"/>
    <lineage>
        <taxon>Eukaryota</taxon>
        <taxon>Sar</taxon>
        <taxon>Stramenopiles</taxon>
        <taxon>Ochrophyta</taxon>
        <taxon>Bacillariophyta</taxon>
        <taxon>Coscinodiscophyceae</taxon>
        <taxon>Thalassiosirophycidae</taxon>
        <taxon>Thalassiosirales</taxon>
        <taxon>Thalassiosiraceae</taxon>
        <taxon>Thalassiosira</taxon>
    </lineage>
</organism>
<keyword evidence="2" id="KW-0238">DNA-binding</keyword>
<dbReference type="InterPro" id="IPR000232">
    <property type="entry name" value="HSF_DNA-bd"/>
</dbReference>
<feature type="region of interest" description="Disordered" evidence="5">
    <location>
        <begin position="338"/>
        <end position="375"/>
    </location>
</feature>
<sequence length="439" mass="48528">MSAAPNTSNINIMSAKQTRYRHDADFIAAMSQKSFAEKLFCLLSVDEFQDIIRWVPSGNAFFIYDQKSFVETIMSVHFQNAKFDSFTRRMRRWGFHRVESPDQRDKGIYIFACKLFRRDKPELCKIMCDDRQLKKKNSQSASLVLPNVHRRFDEGMGVVGGAGGIVGAPFVAQKEGSQLNSMDPNTMAQQDMQPFMNPFQRQMFPYGAPTNMNMGMGMMNPMMAMGQGMMQQGMHPQMMGMTTGMAPMPGQPAMNKEEFAMRCQQPAMYPPQMTNNMGGFTPTPGGSIPLAGPAPLGQNFNPTATSLPPTSINAPMNGAPTIPKDNIQMLLPMMASASKSLSHVQGQQQQTPTIRPINQQQTPSSPNEEEKQRSLADLQANIDECEKELSLVTRLRKLKEQRASMAAACEPAGDDGTQATLEIGSTSSISPGDEKVHEV</sequence>
<dbReference type="Proteomes" id="UP000001449">
    <property type="component" value="Chromosome 1"/>
</dbReference>
<dbReference type="InterPro" id="IPR036388">
    <property type="entry name" value="WH-like_DNA-bd_sf"/>
</dbReference>
<comment type="subcellular location">
    <subcellularLocation>
        <location evidence="1">Nucleus</location>
    </subcellularLocation>
</comment>
<dbReference type="GO" id="GO:0003700">
    <property type="term" value="F:DNA-binding transcription factor activity"/>
    <property type="evidence" value="ECO:0007669"/>
    <property type="project" value="InterPro"/>
</dbReference>
<dbReference type="RefSeq" id="XP_002287057.1">
    <property type="nucleotide sequence ID" value="XM_002287021.1"/>
</dbReference>
<evidence type="ECO:0000313" key="8">
    <source>
        <dbReference type="Proteomes" id="UP000001449"/>
    </source>
</evidence>
<name>B8BSD2_THAPS</name>
<accession>B8BSD2</accession>
<feature type="domain" description="HSF-type DNA-binding" evidence="6">
    <location>
        <begin position="31"/>
        <end position="129"/>
    </location>
</feature>
<dbReference type="eggNOG" id="KOG0627">
    <property type="taxonomic scope" value="Eukaryota"/>
</dbReference>
<keyword evidence="8" id="KW-1185">Reference proteome</keyword>
<evidence type="ECO:0000256" key="2">
    <source>
        <dbReference type="ARBA" id="ARBA00023125"/>
    </source>
</evidence>
<keyword evidence="3" id="KW-0539">Nucleus</keyword>
<dbReference type="STRING" id="35128.B8BSD2"/>
<dbReference type="PaxDb" id="35128-Thaps1943"/>
<dbReference type="PANTHER" id="PTHR10015:SF206">
    <property type="entry name" value="HSF-TYPE DNA-BINDING DOMAIN-CONTAINING PROTEIN"/>
    <property type="match status" value="1"/>
</dbReference>
<dbReference type="GO" id="GO:0043565">
    <property type="term" value="F:sequence-specific DNA binding"/>
    <property type="evidence" value="ECO:0007669"/>
    <property type="project" value="InterPro"/>
</dbReference>
<dbReference type="Pfam" id="PF00447">
    <property type="entry name" value="HSF_DNA-bind"/>
    <property type="match status" value="1"/>
</dbReference>
<dbReference type="PANTHER" id="PTHR10015">
    <property type="entry name" value="HEAT SHOCK TRANSCRIPTION FACTOR"/>
    <property type="match status" value="1"/>
</dbReference>
<dbReference type="AlphaFoldDB" id="B8BSD2"/>
<feature type="region of interest" description="Disordered" evidence="5">
    <location>
        <begin position="400"/>
        <end position="439"/>
    </location>
</feature>
<dbReference type="InterPro" id="IPR036390">
    <property type="entry name" value="WH_DNA-bd_sf"/>
</dbReference>
<reference evidence="7 8" key="1">
    <citation type="journal article" date="2004" name="Science">
        <title>The genome of the diatom Thalassiosira pseudonana: ecology, evolution, and metabolism.</title>
        <authorList>
            <person name="Armbrust E.V."/>
            <person name="Berges J.A."/>
            <person name="Bowler C."/>
            <person name="Green B.R."/>
            <person name="Martinez D."/>
            <person name="Putnam N.H."/>
            <person name="Zhou S."/>
            <person name="Allen A.E."/>
            <person name="Apt K.E."/>
            <person name="Bechner M."/>
            <person name="Brzezinski M.A."/>
            <person name="Chaal B.K."/>
            <person name="Chiovitti A."/>
            <person name="Davis A.K."/>
            <person name="Demarest M.S."/>
            <person name="Detter J.C."/>
            <person name="Glavina T."/>
            <person name="Goodstein D."/>
            <person name="Hadi M.Z."/>
            <person name="Hellsten U."/>
            <person name="Hildebrand M."/>
            <person name="Jenkins B.D."/>
            <person name="Jurka J."/>
            <person name="Kapitonov V.V."/>
            <person name="Kroger N."/>
            <person name="Lau W.W."/>
            <person name="Lane T.W."/>
            <person name="Larimer F.W."/>
            <person name="Lippmeier J.C."/>
            <person name="Lucas S."/>
            <person name="Medina M."/>
            <person name="Montsant A."/>
            <person name="Obornik M."/>
            <person name="Parker M.S."/>
            <person name="Palenik B."/>
            <person name="Pazour G.J."/>
            <person name="Richardson P.M."/>
            <person name="Rynearson T.A."/>
            <person name="Saito M.A."/>
            <person name="Schwartz D.C."/>
            <person name="Thamatrakoln K."/>
            <person name="Valentin K."/>
            <person name="Vardi A."/>
            <person name="Wilkerson F.P."/>
            <person name="Rokhsar D.S."/>
        </authorList>
    </citation>
    <scope>NUCLEOTIDE SEQUENCE [LARGE SCALE GENOMIC DNA]</scope>
    <source>
        <strain evidence="7 8">CCMP1335</strain>
    </source>
</reference>
<evidence type="ECO:0000256" key="1">
    <source>
        <dbReference type="ARBA" id="ARBA00004123"/>
    </source>
</evidence>
<feature type="compositionally biased region" description="Polar residues" evidence="5">
    <location>
        <begin position="338"/>
        <end position="366"/>
    </location>
</feature>
<reference evidence="7 8" key="2">
    <citation type="journal article" date="2008" name="Nature">
        <title>The Phaeodactylum genome reveals the evolutionary history of diatom genomes.</title>
        <authorList>
            <person name="Bowler C."/>
            <person name="Allen A.E."/>
            <person name="Badger J.H."/>
            <person name="Grimwood J."/>
            <person name="Jabbari K."/>
            <person name="Kuo A."/>
            <person name="Maheswari U."/>
            <person name="Martens C."/>
            <person name="Maumus F."/>
            <person name="Otillar R.P."/>
            <person name="Rayko E."/>
            <person name="Salamov A."/>
            <person name="Vandepoele K."/>
            <person name="Beszteri B."/>
            <person name="Gruber A."/>
            <person name="Heijde M."/>
            <person name="Katinka M."/>
            <person name="Mock T."/>
            <person name="Valentin K."/>
            <person name="Verret F."/>
            <person name="Berges J.A."/>
            <person name="Brownlee C."/>
            <person name="Cadoret J.P."/>
            <person name="Chiovitti A."/>
            <person name="Choi C.J."/>
            <person name="Coesel S."/>
            <person name="De Martino A."/>
            <person name="Detter J.C."/>
            <person name="Durkin C."/>
            <person name="Falciatore A."/>
            <person name="Fournet J."/>
            <person name="Haruta M."/>
            <person name="Huysman M.J."/>
            <person name="Jenkins B.D."/>
            <person name="Jiroutova K."/>
            <person name="Jorgensen R.E."/>
            <person name="Joubert Y."/>
            <person name="Kaplan A."/>
            <person name="Kroger N."/>
            <person name="Kroth P.G."/>
            <person name="La Roche J."/>
            <person name="Lindquist E."/>
            <person name="Lommer M."/>
            <person name="Martin-Jezequel V."/>
            <person name="Lopez P.J."/>
            <person name="Lucas S."/>
            <person name="Mangogna M."/>
            <person name="McGinnis K."/>
            <person name="Medlin L.K."/>
            <person name="Montsant A."/>
            <person name="Oudot-Le Secq M.P."/>
            <person name="Napoli C."/>
            <person name="Obornik M."/>
            <person name="Parker M.S."/>
            <person name="Petit J.L."/>
            <person name="Porcel B.M."/>
            <person name="Poulsen N."/>
            <person name="Robison M."/>
            <person name="Rychlewski L."/>
            <person name="Rynearson T.A."/>
            <person name="Schmutz J."/>
            <person name="Shapiro H."/>
            <person name="Siaut M."/>
            <person name="Stanley M."/>
            <person name="Sussman M.R."/>
            <person name="Taylor A.R."/>
            <person name="Vardi A."/>
            <person name="von Dassow P."/>
            <person name="Vyverman W."/>
            <person name="Willis A."/>
            <person name="Wyrwicz L.S."/>
            <person name="Rokhsar D.S."/>
            <person name="Weissenbach J."/>
            <person name="Armbrust E.V."/>
            <person name="Green B.R."/>
            <person name="Van de Peer Y."/>
            <person name="Grigoriev I.V."/>
        </authorList>
    </citation>
    <scope>NUCLEOTIDE SEQUENCE [LARGE SCALE GENOMIC DNA]</scope>
    <source>
        <strain evidence="7 8">CCMP1335</strain>
    </source>
</reference>
<protein>
    <recommendedName>
        <fullName evidence="6">HSF-type DNA-binding domain-containing protein</fullName>
    </recommendedName>
</protein>
<evidence type="ECO:0000313" key="7">
    <source>
        <dbReference type="EMBL" id="EED96698.1"/>
    </source>
</evidence>
<comment type="similarity">
    <text evidence="4">Belongs to the HSF family.</text>
</comment>
<feature type="compositionally biased region" description="Polar residues" evidence="5">
    <location>
        <begin position="417"/>
        <end position="430"/>
    </location>
</feature>
<dbReference type="Gene3D" id="1.10.10.10">
    <property type="entry name" value="Winged helix-like DNA-binding domain superfamily/Winged helix DNA-binding domain"/>
    <property type="match status" value="1"/>
</dbReference>
<evidence type="ECO:0000259" key="6">
    <source>
        <dbReference type="SMART" id="SM00415"/>
    </source>
</evidence>
<dbReference type="KEGG" id="tps:THAPSDRAFT_1943"/>
<dbReference type="EMBL" id="CM000638">
    <property type="protein sequence ID" value="EED96698.1"/>
    <property type="molecule type" value="Genomic_DNA"/>
</dbReference>
<evidence type="ECO:0000256" key="5">
    <source>
        <dbReference type="SAM" id="MobiDB-lite"/>
    </source>
</evidence>
<dbReference type="SMART" id="SM00415">
    <property type="entry name" value="HSF"/>
    <property type="match status" value="1"/>
</dbReference>
<evidence type="ECO:0000256" key="4">
    <source>
        <dbReference type="RuleBase" id="RU004020"/>
    </source>
</evidence>